<keyword evidence="3" id="KW-0964">Secreted</keyword>
<dbReference type="Pfam" id="PF17789">
    <property type="entry name" value="MG4"/>
    <property type="match status" value="1"/>
</dbReference>
<dbReference type="SMART" id="SM01359">
    <property type="entry name" value="A2M_N_2"/>
    <property type="match status" value="1"/>
</dbReference>
<dbReference type="GO" id="GO:0007399">
    <property type="term" value="P:nervous system development"/>
    <property type="evidence" value="ECO:0007669"/>
    <property type="project" value="UniProtKB-ARBA"/>
</dbReference>
<dbReference type="SMART" id="SM01419">
    <property type="entry name" value="Thiol-ester_cl"/>
    <property type="match status" value="1"/>
</dbReference>
<feature type="chain" id="PRO_5026844397" evidence="10">
    <location>
        <begin position="20"/>
        <end position="1490"/>
    </location>
</feature>
<dbReference type="InterPro" id="IPR008930">
    <property type="entry name" value="Terpenoid_cyclase/PrenylTrfase"/>
</dbReference>
<dbReference type="SUPFAM" id="SSF49410">
    <property type="entry name" value="Alpha-macroglobulin receptor domain"/>
    <property type="match status" value="1"/>
</dbReference>
<dbReference type="InterPro" id="IPR011625">
    <property type="entry name" value="A2M_N_BRD"/>
</dbReference>
<evidence type="ECO:0000256" key="1">
    <source>
        <dbReference type="ARBA" id="ARBA00004613"/>
    </source>
</evidence>
<dbReference type="InterPro" id="IPR036595">
    <property type="entry name" value="A-macroglobulin_rcpt-bd_sf"/>
</dbReference>
<dbReference type="Gene3D" id="2.60.40.1940">
    <property type="match status" value="1"/>
</dbReference>
<dbReference type="InterPro" id="IPR013783">
    <property type="entry name" value="Ig-like_fold"/>
</dbReference>
<keyword evidence="7" id="KW-1015">Disulfide bond</keyword>
<dbReference type="Pfam" id="PF07678">
    <property type="entry name" value="TED_complement"/>
    <property type="match status" value="1"/>
</dbReference>
<keyword evidence="4" id="KW-0646">Protease inhibitor</keyword>
<dbReference type="RefSeq" id="XP_030632003.1">
    <property type="nucleotide sequence ID" value="XM_030776143.1"/>
</dbReference>
<evidence type="ECO:0000256" key="10">
    <source>
        <dbReference type="SAM" id="SignalP"/>
    </source>
</evidence>
<evidence type="ECO:0000256" key="6">
    <source>
        <dbReference type="ARBA" id="ARBA00022900"/>
    </source>
</evidence>
<evidence type="ECO:0000256" key="5">
    <source>
        <dbReference type="ARBA" id="ARBA00022729"/>
    </source>
</evidence>
<dbReference type="Gene3D" id="2.60.120.1540">
    <property type="match status" value="1"/>
</dbReference>
<dbReference type="InterPro" id="IPR002890">
    <property type="entry name" value="MG2"/>
</dbReference>
<dbReference type="Pfam" id="PF07703">
    <property type="entry name" value="A2M_BRD"/>
    <property type="match status" value="1"/>
</dbReference>
<gene>
    <name evidence="15" type="primary">LOC115813627</name>
</gene>
<dbReference type="PROSITE" id="PS00477">
    <property type="entry name" value="ALPHA_2_MACROGLOBULIN"/>
    <property type="match status" value="1"/>
</dbReference>
<dbReference type="Pfam" id="PF00207">
    <property type="entry name" value="A2M"/>
    <property type="match status" value="1"/>
</dbReference>
<dbReference type="Pfam" id="PF01835">
    <property type="entry name" value="MG2"/>
    <property type="match status" value="1"/>
</dbReference>
<dbReference type="InterPro" id="IPR011626">
    <property type="entry name" value="Alpha-macroglobulin_TED"/>
</dbReference>
<dbReference type="InterPro" id="IPR014756">
    <property type="entry name" value="Ig_E-set"/>
</dbReference>
<dbReference type="GO" id="GO:0004867">
    <property type="term" value="F:serine-type endopeptidase inhibitor activity"/>
    <property type="evidence" value="ECO:0007669"/>
    <property type="project" value="UniProtKB-KW"/>
</dbReference>
<dbReference type="Pfam" id="PF17791">
    <property type="entry name" value="MG3"/>
    <property type="match status" value="1"/>
</dbReference>
<dbReference type="InParanoid" id="A0A6J2VJF8"/>
<feature type="domain" description="Alpha-2-macroglobulin" evidence="12">
    <location>
        <begin position="774"/>
        <end position="863"/>
    </location>
</feature>
<dbReference type="InterPro" id="IPR019742">
    <property type="entry name" value="MacrogloblnA2_CS"/>
</dbReference>
<dbReference type="Gene3D" id="2.60.40.10">
    <property type="entry name" value="Immunoglobulins"/>
    <property type="match status" value="2"/>
</dbReference>
<comment type="subcellular location">
    <subcellularLocation>
        <location evidence="1">Secreted</location>
    </subcellularLocation>
</comment>
<evidence type="ECO:0000256" key="3">
    <source>
        <dbReference type="ARBA" id="ARBA00022525"/>
    </source>
</evidence>
<dbReference type="OrthoDB" id="9998011at2759"/>
<dbReference type="CDD" id="cd02897">
    <property type="entry name" value="A2M_2"/>
    <property type="match status" value="1"/>
</dbReference>
<organism evidence="14 15">
    <name type="scientific">Chanos chanos</name>
    <name type="common">Milkfish</name>
    <name type="synonym">Mugil chanos</name>
    <dbReference type="NCBI Taxonomy" id="29144"/>
    <lineage>
        <taxon>Eukaryota</taxon>
        <taxon>Metazoa</taxon>
        <taxon>Chordata</taxon>
        <taxon>Craniata</taxon>
        <taxon>Vertebrata</taxon>
        <taxon>Euteleostomi</taxon>
        <taxon>Actinopterygii</taxon>
        <taxon>Neopterygii</taxon>
        <taxon>Teleostei</taxon>
        <taxon>Ostariophysi</taxon>
        <taxon>Gonorynchiformes</taxon>
        <taxon>Chanidae</taxon>
        <taxon>Chanos</taxon>
    </lineage>
</organism>
<dbReference type="InterPro" id="IPR001599">
    <property type="entry name" value="Macroglobln_a2"/>
</dbReference>
<proteinExistence type="inferred from homology"/>
<evidence type="ECO:0000256" key="4">
    <source>
        <dbReference type="ARBA" id="ARBA00022690"/>
    </source>
</evidence>
<evidence type="ECO:0000259" key="11">
    <source>
        <dbReference type="SMART" id="SM01359"/>
    </source>
</evidence>
<dbReference type="InterPro" id="IPR041555">
    <property type="entry name" value="MG3"/>
</dbReference>
<name>A0A6J2VJF8_CHACN</name>
<dbReference type="SMART" id="SM01360">
    <property type="entry name" value="A2M"/>
    <property type="match status" value="1"/>
</dbReference>
<dbReference type="FunFam" id="2.60.40.1930:FF:000001">
    <property type="entry name" value="CD109 isoform 3"/>
    <property type="match status" value="1"/>
</dbReference>
<evidence type="ECO:0000259" key="12">
    <source>
        <dbReference type="SMART" id="SM01360"/>
    </source>
</evidence>
<evidence type="ECO:0000313" key="14">
    <source>
        <dbReference type="Proteomes" id="UP000504632"/>
    </source>
</evidence>
<sequence length="1490" mass="166652">MVVLGALLTLTLILQTAVTSPDEHTFYLVTFTSQTVGGNREILCAQLHEPKEPVSFRVSLTVAPEIEEILLEESVTDHFHECVPFQVPVVSRDTVAHISVTVKGDTVDLNKNSTMLIQPSQELTMIRTDKPIYKPGQTIQFRVVSLDTSFLPHNQMYKMVELQDPDNNRIAQWLNRSTVSGILDLSHPMPSDATQGIYIITAWNEKNLQTTHSFEIKEYVLPKYEVTIHLPKVITILDTEVPLKVCAKYTYGKPVQGSVKATVCRKSFQHYWLMSSPSFQDICKEYSMTTDKTGCASHMVDVTEFALNRTRYQDRFHVESEVEEFGTGVIMKGQDSTRFTTQIVSMAFEDAPHAYRPGIPYEGKIKVTGPDSAPFRDTPVHLFVRYQSHEENLTLTTDGYGFASFSLDTVSWGKNDVRLQAQYQKTEEMVHDYDYHRPSYGTASHFVQPFHSKSNSFLKFKQVSEKLPCEEDGTVTAHYIIQGKELRKKQQSLDFYYLVLSKGSMIQHGQFSVAVRDGRANKGDLSLSLNNMQKLSPYAQVVMYTVLPRGEVVADSMDVPIDLCFANKVSLKFSAPEELPGEETSLNLRAYPGSLCSLRAVDQSVLLLKPDDELSEDSVFRMLPVQRLSGYPYKVDDEDSQPCVPRRPSILARPAPPRPVTDRISPLTRTLPTLSPPPRRRQMKRSLYFGPPHEKVDVHSIFKEIGVKIITNSDVKKPVACRFRDHMFFSRASGIAEEAIPMAFATDVADDVGARGAAAPEEPVKTIRTYFPETWIWDLITVDNSGSVDVVKKVPDTITKWEAGAFCMSPVGFGLAPNVGLTAFQPFFVSLTLPYSVVRGEVFALKATVFNYLSKCITVKVTLADSEQFTAQPFEGMEYTHCLCAEESKTFKWILTPTALGEVSLEVTAESIKTEDHCGNEVAVVPERGRIDTVVRKLLVEAEGTKQTMSHNELLCLTDGPVERDVSLKLPDVFVEGSAKASFSVLGDLMGRALRNLDRLLAMPFGCGEQNMVLFAPNIYIMQYLESSGQLTQEIKSRAKRFLESGYQRELKYKHDDGSYSAFGKSDASGNTWLTAFVMKSFGGARPYVYVNSEDIDQAKAWLGRMQQKDGCFASVGKLLNNAMKGGISDEVSLTAYITAALLELDIERKDPMVEKAFGCLKYAVDQQESTYLTALLAYTYTLAGDEETRAELLTRLDKLAISRGGERHWRGREDHGKGTDSLEVEMTAYVLLALLSGPERPEFGLGYSASIVRWLAKQQNPFGGFASTQDTVVALQALAKYSAATFSPEGASMVTLISPGGLEYEFSVDQHNRLLYQETQLQEVPGTYQIKADGKGCVFAQLALHYNIPPPPDYTAFNISTSTVCNNTKQPSITVSVHVRYNGRREETNMVIINVKLLSGFLLDEESLRPLRSDPTVKRVDQEDGHVIIYLDELKRMETKTYNLVIKEDVAVRNLKPAVVKVYDYYQTSDEAVSEYMSPCAESDDVNEL</sequence>
<accession>A0A6J2VJF8</accession>
<evidence type="ECO:0000313" key="15">
    <source>
        <dbReference type="RefSeq" id="XP_030632003.1"/>
    </source>
</evidence>
<dbReference type="PANTHER" id="PTHR11412">
    <property type="entry name" value="MACROGLOBULIN / COMPLEMENT"/>
    <property type="match status" value="1"/>
</dbReference>
<keyword evidence="5 10" id="KW-0732">Signal</keyword>
<dbReference type="InterPro" id="IPR040839">
    <property type="entry name" value="MG4"/>
</dbReference>
<dbReference type="PANTHER" id="PTHR11412:SF160">
    <property type="entry name" value="ALPHA-2-MACROGLOBULIN-LIKE PROTEIN 1"/>
    <property type="match status" value="1"/>
</dbReference>
<dbReference type="Gene3D" id="1.50.10.20">
    <property type="match status" value="1"/>
</dbReference>
<dbReference type="InterPro" id="IPR047565">
    <property type="entry name" value="Alpha-macroglob_thiol-ester_cl"/>
</dbReference>
<feature type="domain" description="Alpha-macroglobulin receptor-binding" evidence="13">
    <location>
        <begin position="1389"/>
        <end position="1477"/>
    </location>
</feature>
<comment type="similarity">
    <text evidence="2">Belongs to the protease inhibitor I39 (alpha-2-macroglobulin) family.</text>
</comment>
<evidence type="ECO:0000256" key="2">
    <source>
        <dbReference type="ARBA" id="ARBA00010952"/>
    </source>
</evidence>
<dbReference type="Gene3D" id="2.60.40.690">
    <property type="entry name" value="Alpha-macroglobulin, receptor-binding domain"/>
    <property type="match status" value="1"/>
</dbReference>
<dbReference type="SUPFAM" id="SSF81296">
    <property type="entry name" value="E set domains"/>
    <property type="match status" value="1"/>
</dbReference>
<dbReference type="GO" id="GO:0005615">
    <property type="term" value="C:extracellular space"/>
    <property type="evidence" value="ECO:0007669"/>
    <property type="project" value="InterPro"/>
</dbReference>
<evidence type="ECO:0000256" key="8">
    <source>
        <dbReference type="ARBA" id="ARBA00023180"/>
    </source>
</evidence>
<reference evidence="15" key="1">
    <citation type="submission" date="2025-08" db="UniProtKB">
        <authorList>
            <consortium name="RefSeq"/>
        </authorList>
    </citation>
    <scope>IDENTIFICATION</scope>
</reference>
<dbReference type="InterPro" id="IPR050473">
    <property type="entry name" value="A2M/Complement_sys"/>
</dbReference>
<dbReference type="Gene3D" id="6.20.50.160">
    <property type="match status" value="1"/>
</dbReference>
<evidence type="ECO:0000256" key="7">
    <source>
        <dbReference type="ARBA" id="ARBA00023157"/>
    </source>
</evidence>
<feature type="domain" description="Alpha-2-macroglobulin bait region" evidence="11">
    <location>
        <begin position="458"/>
        <end position="608"/>
    </location>
</feature>
<dbReference type="SMART" id="SM01361">
    <property type="entry name" value="A2M_recep"/>
    <property type="match status" value="1"/>
</dbReference>
<evidence type="ECO:0000256" key="9">
    <source>
        <dbReference type="SAM" id="MobiDB-lite"/>
    </source>
</evidence>
<dbReference type="FunFam" id="1.50.10.20:FF:000001">
    <property type="entry name" value="CD109 isoform 1"/>
    <property type="match status" value="1"/>
</dbReference>
<dbReference type="Pfam" id="PF07677">
    <property type="entry name" value="A2M_recep"/>
    <property type="match status" value="1"/>
</dbReference>
<feature type="region of interest" description="Disordered" evidence="9">
    <location>
        <begin position="636"/>
        <end position="682"/>
    </location>
</feature>
<keyword evidence="8" id="KW-0325">Glycoprotein</keyword>
<dbReference type="InterPro" id="IPR041813">
    <property type="entry name" value="A2M_TED"/>
</dbReference>
<feature type="signal peptide" evidence="10">
    <location>
        <begin position="1"/>
        <end position="19"/>
    </location>
</feature>
<dbReference type="Gene3D" id="2.60.40.1930">
    <property type="match status" value="2"/>
</dbReference>
<keyword evidence="14" id="KW-1185">Reference proteome</keyword>
<evidence type="ECO:0000259" key="13">
    <source>
        <dbReference type="SMART" id="SM01361"/>
    </source>
</evidence>
<dbReference type="Gene3D" id="2.20.130.20">
    <property type="match status" value="1"/>
</dbReference>
<dbReference type="InterPro" id="IPR009048">
    <property type="entry name" value="A-macroglobulin_rcpt-bd"/>
</dbReference>
<keyword evidence="6" id="KW-0722">Serine protease inhibitor</keyword>
<dbReference type="SUPFAM" id="SSF48239">
    <property type="entry name" value="Terpenoid cyclases/Protein prenyltransferases"/>
    <property type="match status" value="1"/>
</dbReference>
<dbReference type="Proteomes" id="UP000504632">
    <property type="component" value="Chromosome 6"/>
</dbReference>
<dbReference type="GeneID" id="115813627"/>
<protein>
    <submittedName>
        <fullName evidence="15">Alpha-2-macroglobulin</fullName>
    </submittedName>
</protein>